<dbReference type="Gramene" id="C.cajan_39035.t">
    <property type="protein sequence ID" value="C.cajan_39035.t"/>
    <property type="gene ID" value="C.cajan_39035"/>
</dbReference>
<dbReference type="Gene3D" id="3.80.10.10">
    <property type="entry name" value="Ribonuclease Inhibitor"/>
    <property type="match status" value="2"/>
</dbReference>
<evidence type="ECO:0000313" key="8">
    <source>
        <dbReference type="Proteomes" id="UP000075243"/>
    </source>
</evidence>
<dbReference type="FunFam" id="3.40.50.10140:FF:000007">
    <property type="entry name" value="Disease resistance protein (TIR-NBS-LRR class)"/>
    <property type="match status" value="1"/>
</dbReference>
<evidence type="ECO:0000256" key="1">
    <source>
        <dbReference type="ARBA" id="ARBA00022614"/>
    </source>
</evidence>
<dbReference type="OMA" id="KSKLFWK"/>
<keyword evidence="2" id="KW-0677">Repeat</keyword>
<dbReference type="STRING" id="3821.A0A151R6P1"/>
<dbReference type="PANTHER" id="PTHR11017:SF587">
    <property type="entry name" value="NB-ARC DOMAIN PROTEIN"/>
    <property type="match status" value="1"/>
</dbReference>
<dbReference type="Gene3D" id="3.40.50.10140">
    <property type="entry name" value="Toll/interleukin-1 receptor homology (TIR) domain"/>
    <property type="match status" value="1"/>
</dbReference>
<protein>
    <submittedName>
        <fullName evidence="7">TMV resistance protein N</fullName>
    </submittedName>
</protein>
<dbReference type="InterPro" id="IPR042197">
    <property type="entry name" value="Apaf_helical"/>
</dbReference>
<dbReference type="Pfam" id="PF23286">
    <property type="entry name" value="LRR_13"/>
    <property type="match status" value="1"/>
</dbReference>
<keyword evidence="4" id="KW-0520">NAD</keyword>
<feature type="compositionally biased region" description="Polar residues" evidence="5">
    <location>
        <begin position="1565"/>
        <end position="1577"/>
    </location>
</feature>
<keyword evidence="3" id="KW-0611">Plant defense</keyword>
<evidence type="ECO:0000259" key="6">
    <source>
        <dbReference type="PROSITE" id="PS50104"/>
    </source>
</evidence>
<dbReference type="InterPro" id="IPR003593">
    <property type="entry name" value="AAA+_ATPase"/>
</dbReference>
<keyword evidence="1" id="KW-0433">Leucine-rich repeat</keyword>
<dbReference type="Gene3D" id="3.40.50.300">
    <property type="entry name" value="P-loop containing nucleotide triphosphate hydrolases"/>
    <property type="match status" value="1"/>
</dbReference>
<dbReference type="GO" id="GO:0006952">
    <property type="term" value="P:defense response"/>
    <property type="evidence" value="ECO:0007669"/>
    <property type="project" value="InterPro"/>
</dbReference>
<dbReference type="SUPFAM" id="SSF52200">
    <property type="entry name" value="Toll/Interleukin receptor TIR domain"/>
    <property type="match status" value="1"/>
</dbReference>
<dbReference type="SMART" id="SM00255">
    <property type="entry name" value="TIR"/>
    <property type="match status" value="1"/>
</dbReference>
<dbReference type="InterPro" id="IPR000157">
    <property type="entry name" value="TIR_dom"/>
</dbReference>
<name>A0A151R6P1_CAJCA</name>
<dbReference type="InterPro" id="IPR035897">
    <property type="entry name" value="Toll_tir_struct_dom_sf"/>
</dbReference>
<sequence>MAQHEEETLDFPYDVFLSFRDEDTREKFIGHLSKALSRKGIITFDKNLEKEESVSSSLSKAFEESRVFIVVFSENYASSTWCLDKLVEILERSKKGDKKRVFPIFYHVDPSDIRNQRNRYGEDMIAHENKFGKDSQRVKNWRSALTEASNFPGEHFTTGSRKYEINLIEEIVDKVYKNIAPKPLRTGQSPIGLEPRIEELKSLLDMKPGDETKHMLGIYGLGGIGKTELAKALYNNIVRDFDSASFIADVREKSNKPNGLEDLQKTLLSEMLEELETEFGSTSKGMYEIKRRLHLKKVLLVLDDVDDKDKLEKLAGGCDWFGFGSRIIITTRYKDVLITHKVEKIYEMKELDEQHSLELFCWNAFKQSHPKTGFGNVSLRAVGFSKRLPLALKVIGSDLATLYEESLDAWECALQEYEKTPSSEKILDVLKISYDRLGENAKQVFLDIACFFKGESSEYVKKIIEEFGASNINVLVNKSLLTIENGYLKMHDLIQDMGREIIRQETTKLGERSRLWYYEDVIEILTDDYGSDNIQGIMLDPPQKEVVNWDGNAFKKMESLRILIVRNTLFSHEPNHLSNHLRVLDWEEYPSRSFPSKFHPKKIIVFNLPRSHLTLEEPFKKFSYLTNINFSYNQSIIKMPDVSEVQNLRELRLDHCKHLITIHDSVGYLKRLAHLSASECTQLKNFPQKMFLPSLEVLNLNLCGKLEHFPEIKEEMNKSLKIYMTNTAIKVLPESIDKLIGLVSIEISNSRKLKYLPSSLFMLPNNVAFKIGGCRQLLESFRSFVQSLSTINVCPILQTLHFENANLSDGDLLTILNCFPKLEELFASKNKFVSLPTCIKECVHLTSLDVSFCEMLQKIPECPNLRTLKVNHCMNLEEISELPFIQKVDARHTSLAKETSDMLWFQAAKGMRELEIVMPQTEIAEWFDFIGNGENLRFWVRCKFPTFALALVFQDVTGWGRQGRHQILQLQLVINGRCVSRRGYKFRIGADHVLICDLRLLFSDEEWLGLDTFLEHEWNVVQVSYEAPPPLILSRWGVHVYEEGANMEHVQFICPHPKYLDMSPTLVPTKEDPKEERRKLIENFCIDEVLEATILEYMHYCENKKDLTDENMELVYSKIGLLKEVSKQAKDELNSGDSDLEDKHSLLTTFLKTYYALGPEIQEEIDNVPQQKEKMRKIFSDGIRDGLLEAKAKFPSLNLIKTRSVALRKGSRVRWLFEELPDVVKLYIGGIISGLSEAKLNFPDFDMLATLVPMLRMIGVNDLHDNFGRPLIRLIKEVSVDLGQEALTRYVYYDGVTDGLYEAQNTFPYLDITETRSVAIKNMAFWSILLLGEDLVRVLRTVETRTYIDGILGGLVEAMRSFPDLDIIKILSVVLRRMGIFKVITIEDEAPGNLPHKDLTLMGVLEDKWEESMDVGEASTSGHQGREEEQGNDPQQEKILREIFYEGITDALVQARSNFPSLDINKTRSAALNAKIYGHRAVWSLSEPEGGWKSHLSIKKKIYIEGVMNGLLEAKLSFPNLDIWATLNTLNSRKLKTSFVTIPRFIKLDWNKEIPPSLGSLDPPLQTSTTMNQQSSKSEAESKFPFKLEGQEALGNKFVKHENEGAVSNKDSGTTSSCKNQYDEPIQKFNTQSDEFVSKKVDCTSATGILMDNGCKCESKYEKVSAILKGRAEELGSLYHARIESFQKSEEFHDLMIATYLNGQRDGVLEAQAILLLPQDMDTKTPVFLDNEEHVIDEVAKNEKLDEDLSVTGIPIPTVPDVPNDNANLDTNNPSGSKEFFNWFEFV</sequence>
<dbReference type="PRINTS" id="PR00364">
    <property type="entry name" value="DISEASERSIST"/>
</dbReference>
<evidence type="ECO:0000313" key="7">
    <source>
        <dbReference type="EMBL" id="KYP38156.1"/>
    </source>
</evidence>
<dbReference type="InterPro" id="IPR032675">
    <property type="entry name" value="LRR_dom_sf"/>
</dbReference>
<gene>
    <name evidence="7" type="ORF">KK1_040610</name>
</gene>
<evidence type="ECO:0000256" key="2">
    <source>
        <dbReference type="ARBA" id="ARBA00022737"/>
    </source>
</evidence>
<dbReference type="Pfam" id="PF01582">
    <property type="entry name" value="TIR"/>
    <property type="match status" value="1"/>
</dbReference>
<dbReference type="GO" id="GO:0043531">
    <property type="term" value="F:ADP binding"/>
    <property type="evidence" value="ECO:0007669"/>
    <property type="project" value="InterPro"/>
</dbReference>
<dbReference type="Pfam" id="PF23282">
    <property type="entry name" value="WHD_ROQ1"/>
    <property type="match status" value="1"/>
</dbReference>
<feature type="region of interest" description="Disordered" evidence="5">
    <location>
        <begin position="1415"/>
        <end position="1435"/>
    </location>
</feature>
<dbReference type="SUPFAM" id="SSF52058">
    <property type="entry name" value="L domain-like"/>
    <property type="match status" value="1"/>
</dbReference>
<dbReference type="GO" id="GO:0007165">
    <property type="term" value="P:signal transduction"/>
    <property type="evidence" value="ECO:0007669"/>
    <property type="project" value="InterPro"/>
</dbReference>
<evidence type="ECO:0000256" key="3">
    <source>
        <dbReference type="ARBA" id="ARBA00022821"/>
    </source>
</evidence>
<keyword evidence="8" id="KW-1185">Reference proteome</keyword>
<evidence type="ECO:0000256" key="5">
    <source>
        <dbReference type="SAM" id="MobiDB-lite"/>
    </source>
</evidence>
<dbReference type="Pfam" id="PF00931">
    <property type="entry name" value="NB-ARC"/>
    <property type="match status" value="1"/>
</dbReference>
<dbReference type="OrthoDB" id="674604at2759"/>
<dbReference type="SUPFAM" id="SSF52540">
    <property type="entry name" value="P-loop containing nucleoside triphosphate hydrolases"/>
    <property type="match status" value="1"/>
</dbReference>
<dbReference type="PROSITE" id="PS50104">
    <property type="entry name" value="TIR"/>
    <property type="match status" value="1"/>
</dbReference>
<dbReference type="InterPro" id="IPR058192">
    <property type="entry name" value="WHD_ROQ1-like"/>
</dbReference>
<proteinExistence type="predicted"/>
<feature type="compositionally biased region" description="Basic and acidic residues" evidence="5">
    <location>
        <begin position="1424"/>
        <end position="1435"/>
    </location>
</feature>
<dbReference type="InterPro" id="IPR044974">
    <property type="entry name" value="Disease_R_plants"/>
</dbReference>
<dbReference type="Gene3D" id="1.10.8.430">
    <property type="entry name" value="Helical domain of apoptotic protease-activating factors"/>
    <property type="match status" value="1"/>
</dbReference>
<accession>A0A151R6P1</accession>
<dbReference type="SMART" id="SM00382">
    <property type="entry name" value="AAA"/>
    <property type="match status" value="1"/>
</dbReference>
<dbReference type="InterPro" id="IPR058546">
    <property type="entry name" value="RPS4B/Roq1-like_LRR"/>
</dbReference>
<feature type="domain" description="TIR" evidence="6">
    <location>
        <begin position="11"/>
        <end position="179"/>
    </location>
</feature>
<dbReference type="InterPro" id="IPR027417">
    <property type="entry name" value="P-loop_NTPase"/>
</dbReference>
<evidence type="ECO:0000256" key="4">
    <source>
        <dbReference type="ARBA" id="ARBA00023027"/>
    </source>
</evidence>
<dbReference type="InterPro" id="IPR002182">
    <property type="entry name" value="NB-ARC"/>
</dbReference>
<dbReference type="Proteomes" id="UP000075243">
    <property type="component" value="Unassembled WGS sequence"/>
</dbReference>
<dbReference type="PANTHER" id="PTHR11017">
    <property type="entry name" value="LEUCINE-RICH REPEAT-CONTAINING PROTEIN"/>
    <property type="match status" value="1"/>
</dbReference>
<feature type="region of interest" description="Disordered" evidence="5">
    <location>
        <begin position="1559"/>
        <end position="1583"/>
    </location>
</feature>
<dbReference type="EMBL" id="KQ484031">
    <property type="protein sequence ID" value="KYP38156.1"/>
    <property type="molecule type" value="Genomic_DNA"/>
</dbReference>
<reference evidence="7" key="1">
    <citation type="journal article" date="2012" name="Nat. Biotechnol.">
        <title>Draft genome sequence of pigeonpea (Cajanus cajan), an orphan legume crop of resource-poor farmers.</title>
        <authorList>
            <person name="Varshney R.K."/>
            <person name="Chen W."/>
            <person name="Li Y."/>
            <person name="Bharti A.K."/>
            <person name="Saxena R.K."/>
            <person name="Schlueter J.A."/>
            <person name="Donoghue M.T."/>
            <person name="Azam S."/>
            <person name="Fan G."/>
            <person name="Whaley A.M."/>
            <person name="Farmer A.D."/>
            <person name="Sheridan J."/>
            <person name="Iwata A."/>
            <person name="Tuteja R."/>
            <person name="Penmetsa R.V."/>
            <person name="Wu W."/>
            <person name="Upadhyaya H.D."/>
            <person name="Yang S.P."/>
            <person name="Shah T."/>
            <person name="Saxena K.B."/>
            <person name="Michael T."/>
            <person name="McCombie W.R."/>
            <person name="Yang B."/>
            <person name="Zhang G."/>
            <person name="Yang H."/>
            <person name="Wang J."/>
            <person name="Spillane C."/>
            <person name="Cook D.R."/>
            <person name="May G.D."/>
            <person name="Xu X."/>
            <person name="Jackson S.A."/>
        </authorList>
    </citation>
    <scope>NUCLEOTIDE SEQUENCE [LARGE SCALE GENOMIC DNA]</scope>
</reference>
<organism evidence="7 8">
    <name type="scientific">Cajanus cajan</name>
    <name type="common">Pigeon pea</name>
    <name type="synonym">Cajanus indicus</name>
    <dbReference type="NCBI Taxonomy" id="3821"/>
    <lineage>
        <taxon>Eukaryota</taxon>
        <taxon>Viridiplantae</taxon>
        <taxon>Streptophyta</taxon>
        <taxon>Embryophyta</taxon>
        <taxon>Tracheophyta</taxon>
        <taxon>Spermatophyta</taxon>
        <taxon>Magnoliopsida</taxon>
        <taxon>eudicotyledons</taxon>
        <taxon>Gunneridae</taxon>
        <taxon>Pentapetalae</taxon>
        <taxon>rosids</taxon>
        <taxon>fabids</taxon>
        <taxon>Fabales</taxon>
        <taxon>Fabaceae</taxon>
        <taxon>Papilionoideae</taxon>
        <taxon>50 kb inversion clade</taxon>
        <taxon>NPAAA clade</taxon>
        <taxon>indigoferoid/millettioid clade</taxon>
        <taxon>Phaseoleae</taxon>
        <taxon>Cajanus</taxon>
    </lineage>
</organism>